<sequence length="752" mass="84871">MIKLPWYLIVLHLCLPIGGTGAAASNLRPLHYNLSLLTEVEPLKLSGNFSGEVIIRLRVWRETRTIILSNNGLQVGENVLLVRRNTGGRVTVRKMWQASSVHQLGIVFNSMLWLGEEYTLVVQFSGQLSRASGYFVGGYMDSRHHPQWIAVTQLAPNLANTVFPCFENRTFLAPFILNLAHPRGTNAVSNMRVLKTSDHEKDDYIWTTFQQTPAMSVQKLAFSINRFTNRTSAEIPKGPALTTWLRPKIADQGDYAISITSQIIVFFISLFGKPYPAMKIDQLVLPDTAYQSHEHLGLVSYPEAAFLYSAQRSTTRAKQQVASHVAHEFAHHWLSDLENAALYWLHNGLSDYVSGFAVDNVEPAWRFHELSMVRQALGVLVEDSKGSAHPMSLAYASMSSDTQANQKSALLFRMLHSLIGTQLIGNALSGPNASSIDRFTRAQLISDVLNLAGAGVVTYDLALNFLRHLRNENEFIVWQAADKYLEWLHRTLRQTTIISTFKGFMKDLMQTKFDELFKRDAPAAENGNITELMVIVLQLSCRTDLESCAEFALKEFASLTLETNRIPVDLSETIYCTAIQFGTEADWTLLRRLYTRSNVSEERRILLSAMACSRENWALEKLLNLAFAGRYMPKNDVLLIFSAVAQNPLGYNIAKKYLVDNIKAIIKLYGSNTNELAQLVTVLMKEVTTEEELNALRMFMRTDLRNLPGFETAFRRILELGEDNIAWHTRQYHNLLAAVCNITGSIEPQCIY</sequence>
<comment type="cofactor">
    <cofactor evidence="3 4">
        <name>Zn(2+)</name>
        <dbReference type="ChEBI" id="CHEBI:29105"/>
    </cofactor>
    <text evidence="3 4">Binds 1 zinc ion per subunit.</text>
</comment>
<dbReference type="Pfam" id="PF17900">
    <property type="entry name" value="Peptidase_M1_N"/>
    <property type="match status" value="1"/>
</dbReference>
<keyword evidence="3 4" id="KW-0479">Metal-binding</keyword>
<evidence type="ECO:0000256" key="4">
    <source>
        <dbReference type="RuleBase" id="RU364040"/>
    </source>
</evidence>
<dbReference type="GO" id="GO:0006508">
    <property type="term" value="P:proteolysis"/>
    <property type="evidence" value="ECO:0007669"/>
    <property type="project" value="UniProtKB-KW"/>
</dbReference>
<dbReference type="HOGENOM" id="CLU_003705_2_0_1"/>
<dbReference type="GO" id="GO:0005737">
    <property type="term" value="C:cytoplasm"/>
    <property type="evidence" value="ECO:0007669"/>
    <property type="project" value="TreeGrafter"/>
</dbReference>
<dbReference type="Gene3D" id="1.10.390.10">
    <property type="entry name" value="Neutral Protease Domain 2"/>
    <property type="match status" value="1"/>
</dbReference>
<protein>
    <recommendedName>
        <fullName evidence="4">Aminopeptidase</fullName>
        <ecNumber evidence="4">3.4.11.-</ecNumber>
    </recommendedName>
</protein>
<dbReference type="Pfam" id="PF11838">
    <property type="entry name" value="ERAP1_C"/>
    <property type="match status" value="1"/>
</dbReference>
<reference evidence="8 9" key="1">
    <citation type="journal article" date="2007" name="Nature">
        <title>Evolution of genes and genomes on the Drosophila phylogeny.</title>
        <authorList>
            <consortium name="Drosophila 12 Genomes Consortium"/>
            <person name="Clark A.G."/>
            <person name="Eisen M.B."/>
            <person name="Smith D.R."/>
            <person name="Bergman C.M."/>
            <person name="Oliver B."/>
            <person name="Markow T.A."/>
            <person name="Kaufman T.C."/>
            <person name="Kellis M."/>
            <person name="Gelbart W."/>
            <person name="Iyer V.N."/>
            <person name="Pollard D.A."/>
            <person name="Sackton T.B."/>
            <person name="Larracuente A.M."/>
            <person name="Singh N.D."/>
            <person name="Abad J.P."/>
            <person name="Abt D.N."/>
            <person name="Adryan B."/>
            <person name="Aguade M."/>
            <person name="Akashi H."/>
            <person name="Anderson W.W."/>
            <person name="Aquadro C.F."/>
            <person name="Ardell D.H."/>
            <person name="Arguello R."/>
            <person name="Artieri C.G."/>
            <person name="Barbash D.A."/>
            <person name="Barker D."/>
            <person name="Barsanti P."/>
            <person name="Batterham P."/>
            <person name="Batzoglou S."/>
            <person name="Begun D."/>
            <person name="Bhutkar A."/>
            <person name="Blanco E."/>
            <person name="Bosak S.A."/>
            <person name="Bradley R.K."/>
            <person name="Brand A.D."/>
            <person name="Brent M.R."/>
            <person name="Brooks A.N."/>
            <person name="Brown R.H."/>
            <person name="Butlin R.K."/>
            <person name="Caggese C."/>
            <person name="Calvi B.R."/>
            <person name="Bernardo de Carvalho A."/>
            <person name="Caspi A."/>
            <person name="Castrezana S."/>
            <person name="Celniker S.E."/>
            <person name="Chang J.L."/>
            <person name="Chapple C."/>
            <person name="Chatterji S."/>
            <person name="Chinwalla A."/>
            <person name="Civetta A."/>
            <person name="Clifton S.W."/>
            <person name="Comeron J.M."/>
            <person name="Costello J.C."/>
            <person name="Coyne J.A."/>
            <person name="Daub J."/>
            <person name="David R.G."/>
            <person name="Delcher A.L."/>
            <person name="Delehaunty K."/>
            <person name="Do C.B."/>
            <person name="Ebling H."/>
            <person name="Edwards K."/>
            <person name="Eickbush T."/>
            <person name="Evans J.D."/>
            <person name="Filipski A."/>
            <person name="Findeiss S."/>
            <person name="Freyhult E."/>
            <person name="Fulton L."/>
            <person name="Fulton R."/>
            <person name="Garcia A.C."/>
            <person name="Gardiner A."/>
            <person name="Garfield D.A."/>
            <person name="Garvin B.E."/>
            <person name="Gibson G."/>
            <person name="Gilbert D."/>
            <person name="Gnerre S."/>
            <person name="Godfrey J."/>
            <person name="Good R."/>
            <person name="Gotea V."/>
            <person name="Gravely B."/>
            <person name="Greenberg A.J."/>
            <person name="Griffiths-Jones S."/>
            <person name="Gross S."/>
            <person name="Guigo R."/>
            <person name="Gustafson E.A."/>
            <person name="Haerty W."/>
            <person name="Hahn M.W."/>
            <person name="Halligan D.L."/>
            <person name="Halpern A.L."/>
            <person name="Halter G.M."/>
            <person name="Han M.V."/>
            <person name="Heger A."/>
            <person name="Hillier L."/>
            <person name="Hinrichs A.S."/>
            <person name="Holmes I."/>
            <person name="Hoskins R.A."/>
            <person name="Hubisz M.J."/>
            <person name="Hultmark D."/>
            <person name="Huntley M.A."/>
            <person name="Jaffe D.B."/>
            <person name="Jagadeeshan S."/>
            <person name="Jeck W.R."/>
            <person name="Johnson J."/>
            <person name="Jones C.D."/>
            <person name="Jordan W.C."/>
            <person name="Karpen G.H."/>
            <person name="Kataoka E."/>
            <person name="Keightley P.D."/>
            <person name="Kheradpour P."/>
            <person name="Kirkness E.F."/>
            <person name="Koerich L.B."/>
            <person name="Kristiansen K."/>
            <person name="Kudrna D."/>
            <person name="Kulathinal R.J."/>
            <person name="Kumar S."/>
            <person name="Kwok R."/>
            <person name="Lander E."/>
            <person name="Langley C.H."/>
            <person name="Lapoint R."/>
            <person name="Lazzaro B.P."/>
            <person name="Lee S.J."/>
            <person name="Levesque L."/>
            <person name="Li R."/>
            <person name="Lin C.F."/>
            <person name="Lin M.F."/>
            <person name="Lindblad-Toh K."/>
            <person name="Llopart A."/>
            <person name="Long M."/>
            <person name="Low L."/>
            <person name="Lozovsky E."/>
            <person name="Lu J."/>
            <person name="Luo M."/>
            <person name="Machado C.A."/>
            <person name="Makalowski W."/>
            <person name="Marzo M."/>
            <person name="Matsuda M."/>
            <person name="Matzkin L."/>
            <person name="McAllister B."/>
            <person name="McBride C.S."/>
            <person name="McKernan B."/>
            <person name="McKernan K."/>
            <person name="Mendez-Lago M."/>
            <person name="Minx P."/>
            <person name="Mollenhauer M.U."/>
            <person name="Montooth K."/>
            <person name="Mount S.M."/>
            <person name="Mu X."/>
            <person name="Myers E."/>
            <person name="Negre B."/>
            <person name="Newfeld S."/>
            <person name="Nielsen R."/>
            <person name="Noor M.A."/>
            <person name="O'Grady P."/>
            <person name="Pachter L."/>
            <person name="Papaceit M."/>
            <person name="Parisi M.J."/>
            <person name="Parisi M."/>
            <person name="Parts L."/>
            <person name="Pedersen J.S."/>
            <person name="Pesole G."/>
            <person name="Phillippy A.M."/>
            <person name="Ponting C.P."/>
            <person name="Pop M."/>
            <person name="Porcelli D."/>
            <person name="Powell J.R."/>
            <person name="Prohaska S."/>
            <person name="Pruitt K."/>
            <person name="Puig M."/>
            <person name="Quesneville H."/>
            <person name="Ram K.R."/>
            <person name="Rand D."/>
            <person name="Rasmussen M.D."/>
            <person name="Reed L.K."/>
            <person name="Reenan R."/>
            <person name="Reily A."/>
            <person name="Remington K.A."/>
            <person name="Rieger T.T."/>
            <person name="Ritchie M.G."/>
            <person name="Robin C."/>
            <person name="Rogers Y.H."/>
            <person name="Rohde C."/>
            <person name="Rozas J."/>
            <person name="Rubenfield M.J."/>
            <person name="Ruiz A."/>
            <person name="Russo S."/>
            <person name="Salzberg S.L."/>
            <person name="Sanchez-Gracia A."/>
            <person name="Saranga D.J."/>
            <person name="Sato H."/>
            <person name="Schaeffer S.W."/>
            <person name="Schatz M.C."/>
            <person name="Schlenke T."/>
            <person name="Schwartz R."/>
            <person name="Segarra C."/>
            <person name="Singh R.S."/>
            <person name="Sirot L."/>
            <person name="Sirota M."/>
            <person name="Sisneros N.B."/>
            <person name="Smith C.D."/>
            <person name="Smith T.F."/>
            <person name="Spieth J."/>
            <person name="Stage D.E."/>
            <person name="Stark A."/>
            <person name="Stephan W."/>
            <person name="Strausberg R.L."/>
            <person name="Strempel S."/>
            <person name="Sturgill D."/>
            <person name="Sutton G."/>
            <person name="Sutton G.G."/>
            <person name="Tao W."/>
            <person name="Teichmann S."/>
            <person name="Tobari Y.N."/>
            <person name="Tomimura Y."/>
            <person name="Tsolas J.M."/>
            <person name="Valente V.L."/>
            <person name="Venter E."/>
            <person name="Venter J.C."/>
            <person name="Vicario S."/>
            <person name="Vieira F.G."/>
            <person name="Vilella A.J."/>
            <person name="Villasante A."/>
            <person name="Walenz B."/>
            <person name="Wang J."/>
            <person name="Wasserman M."/>
            <person name="Watts T."/>
            <person name="Wilson D."/>
            <person name="Wilson R.K."/>
            <person name="Wing R.A."/>
            <person name="Wolfner M.F."/>
            <person name="Wong A."/>
            <person name="Wong G.K."/>
            <person name="Wu C.I."/>
            <person name="Wu G."/>
            <person name="Yamamoto D."/>
            <person name="Yang H.P."/>
            <person name="Yang S.P."/>
            <person name="Yorke J.A."/>
            <person name="Yoshida K."/>
            <person name="Zdobnov E."/>
            <person name="Zhang P."/>
            <person name="Zhang Y."/>
            <person name="Zimin A.V."/>
            <person name="Baldwin J."/>
            <person name="Abdouelleil A."/>
            <person name="Abdulkadir J."/>
            <person name="Abebe A."/>
            <person name="Abera B."/>
            <person name="Abreu J."/>
            <person name="Acer S.C."/>
            <person name="Aftuck L."/>
            <person name="Alexander A."/>
            <person name="An P."/>
            <person name="Anderson E."/>
            <person name="Anderson S."/>
            <person name="Arachi H."/>
            <person name="Azer M."/>
            <person name="Bachantsang P."/>
            <person name="Barry A."/>
            <person name="Bayul T."/>
            <person name="Berlin A."/>
            <person name="Bessette D."/>
            <person name="Bloom T."/>
            <person name="Blye J."/>
            <person name="Boguslavskiy L."/>
            <person name="Bonnet C."/>
            <person name="Boukhgalter B."/>
            <person name="Bourzgui I."/>
            <person name="Brown A."/>
            <person name="Cahill P."/>
            <person name="Channer S."/>
            <person name="Cheshatsang Y."/>
            <person name="Chuda L."/>
            <person name="Citroen M."/>
            <person name="Collymore A."/>
            <person name="Cooke P."/>
            <person name="Costello M."/>
            <person name="D'Aco K."/>
            <person name="Daza R."/>
            <person name="De Haan G."/>
            <person name="DeGray S."/>
            <person name="DeMaso C."/>
            <person name="Dhargay N."/>
            <person name="Dooley K."/>
            <person name="Dooley E."/>
            <person name="Doricent M."/>
            <person name="Dorje P."/>
            <person name="Dorjee K."/>
            <person name="Dupes A."/>
            <person name="Elong R."/>
            <person name="Falk J."/>
            <person name="Farina A."/>
            <person name="Faro S."/>
            <person name="Ferguson D."/>
            <person name="Fisher S."/>
            <person name="Foley C.D."/>
            <person name="Franke A."/>
            <person name="Friedrich D."/>
            <person name="Gadbois L."/>
            <person name="Gearin G."/>
            <person name="Gearin C.R."/>
            <person name="Giannoukos G."/>
            <person name="Goode T."/>
            <person name="Graham J."/>
            <person name="Grandbois E."/>
            <person name="Grewal S."/>
            <person name="Gyaltsen K."/>
            <person name="Hafez N."/>
            <person name="Hagos B."/>
            <person name="Hall J."/>
            <person name="Henson C."/>
            <person name="Hollinger A."/>
            <person name="Honan T."/>
            <person name="Huard M.D."/>
            <person name="Hughes L."/>
            <person name="Hurhula B."/>
            <person name="Husby M.E."/>
            <person name="Kamat A."/>
            <person name="Kanga B."/>
            <person name="Kashin S."/>
            <person name="Khazanovich D."/>
            <person name="Kisner P."/>
            <person name="Lance K."/>
            <person name="Lara M."/>
            <person name="Lee W."/>
            <person name="Lennon N."/>
            <person name="Letendre F."/>
            <person name="LeVine R."/>
            <person name="Lipovsky A."/>
            <person name="Liu X."/>
            <person name="Liu J."/>
            <person name="Liu S."/>
            <person name="Lokyitsang T."/>
            <person name="Lokyitsang Y."/>
            <person name="Lubonja R."/>
            <person name="Lui A."/>
            <person name="MacDonald P."/>
            <person name="Magnisalis V."/>
            <person name="Maru K."/>
            <person name="Matthews C."/>
            <person name="McCusker W."/>
            <person name="McDonough S."/>
            <person name="Mehta T."/>
            <person name="Meldrim J."/>
            <person name="Meneus L."/>
            <person name="Mihai O."/>
            <person name="Mihalev A."/>
            <person name="Mihova T."/>
            <person name="Mittelman R."/>
            <person name="Mlenga V."/>
            <person name="Montmayeur A."/>
            <person name="Mulrain L."/>
            <person name="Navidi A."/>
            <person name="Naylor J."/>
            <person name="Negash T."/>
            <person name="Nguyen T."/>
            <person name="Nguyen N."/>
            <person name="Nicol R."/>
            <person name="Norbu C."/>
            <person name="Norbu N."/>
            <person name="Novod N."/>
            <person name="O'Neill B."/>
            <person name="Osman S."/>
            <person name="Markiewicz E."/>
            <person name="Oyono O.L."/>
            <person name="Patti C."/>
            <person name="Phunkhang P."/>
            <person name="Pierre F."/>
            <person name="Priest M."/>
            <person name="Raghuraman S."/>
            <person name="Rege F."/>
            <person name="Reyes R."/>
            <person name="Rise C."/>
            <person name="Rogov P."/>
            <person name="Ross K."/>
            <person name="Ryan E."/>
            <person name="Settipalli S."/>
            <person name="Shea T."/>
            <person name="Sherpa N."/>
            <person name="Shi L."/>
            <person name="Shih D."/>
            <person name="Sparrow T."/>
            <person name="Spaulding J."/>
            <person name="Stalker J."/>
            <person name="Stange-Thomann N."/>
            <person name="Stavropoulos S."/>
            <person name="Stone C."/>
            <person name="Strader C."/>
            <person name="Tesfaye S."/>
            <person name="Thomson T."/>
            <person name="Thoulutsang Y."/>
            <person name="Thoulutsang D."/>
            <person name="Topham K."/>
            <person name="Topping I."/>
            <person name="Tsamla T."/>
            <person name="Vassiliev H."/>
            <person name="Vo A."/>
            <person name="Wangchuk T."/>
            <person name="Wangdi T."/>
            <person name="Weiand M."/>
            <person name="Wilkinson J."/>
            <person name="Wilson A."/>
            <person name="Yadav S."/>
            <person name="Young G."/>
            <person name="Yu Q."/>
            <person name="Zembek L."/>
            <person name="Zhong D."/>
            <person name="Zimmer A."/>
            <person name="Zwirko Z."/>
            <person name="Jaffe D.B."/>
            <person name="Alvarez P."/>
            <person name="Brockman W."/>
            <person name="Butler J."/>
            <person name="Chin C."/>
            <person name="Gnerre S."/>
            <person name="Grabherr M."/>
            <person name="Kleber M."/>
            <person name="Mauceli E."/>
            <person name="MacCallum I."/>
        </authorList>
    </citation>
    <scope>NUCLEOTIDE SEQUENCE [LARGE SCALE GENOMIC DNA]</scope>
    <source>
        <strain evidence="9">Rob3c / Tucson 14021-0248.25</strain>
    </source>
</reference>
<evidence type="ECO:0000256" key="5">
    <source>
        <dbReference type="SAM" id="SignalP"/>
    </source>
</evidence>
<keyword evidence="4" id="KW-0645">Protease</keyword>
<dbReference type="InterPro" id="IPR027268">
    <property type="entry name" value="Peptidase_M4/M1_CTD_sf"/>
</dbReference>
<dbReference type="GO" id="GO:0008237">
    <property type="term" value="F:metallopeptidase activity"/>
    <property type="evidence" value="ECO:0007669"/>
    <property type="project" value="UniProtKB-KW"/>
</dbReference>
<feature type="signal peptide" evidence="5">
    <location>
        <begin position="1"/>
        <end position="22"/>
    </location>
</feature>
<dbReference type="STRING" id="7238.B4IDS7"/>
<dbReference type="SUPFAM" id="SSF55486">
    <property type="entry name" value="Metalloproteases ('zincins'), catalytic domain"/>
    <property type="match status" value="1"/>
</dbReference>
<dbReference type="InterPro" id="IPR042097">
    <property type="entry name" value="Aminopeptidase_N-like_N_sf"/>
</dbReference>
<dbReference type="InterPro" id="IPR045357">
    <property type="entry name" value="Aminopeptidase_N-like_N"/>
</dbReference>
<evidence type="ECO:0000259" key="6">
    <source>
        <dbReference type="Pfam" id="PF11838"/>
    </source>
</evidence>
<keyword evidence="3 4" id="KW-0862">Zinc</keyword>
<evidence type="ECO:0000259" key="7">
    <source>
        <dbReference type="Pfam" id="PF17900"/>
    </source>
</evidence>
<dbReference type="GO" id="GO:0005615">
    <property type="term" value="C:extracellular space"/>
    <property type="evidence" value="ECO:0007669"/>
    <property type="project" value="TreeGrafter"/>
</dbReference>
<comment type="similarity">
    <text evidence="1 4">Belongs to the peptidase M1 family.</text>
</comment>
<evidence type="ECO:0000256" key="3">
    <source>
        <dbReference type="PIRSR" id="PIRSR634016-3"/>
    </source>
</evidence>
<dbReference type="PANTHER" id="PTHR11533:SF253">
    <property type="entry name" value="AMINOPEPTIDASE-RELATED"/>
    <property type="match status" value="1"/>
</dbReference>
<dbReference type="GO" id="GO:0007618">
    <property type="term" value="P:mating"/>
    <property type="evidence" value="ECO:0007669"/>
    <property type="project" value="EnsemblMetazoa"/>
</dbReference>
<dbReference type="Proteomes" id="UP000001292">
    <property type="component" value="Unassembled WGS sequence"/>
</dbReference>
<dbReference type="GO" id="GO:0098552">
    <property type="term" value="C:side of membrane"/>
    <property type="evidence" value="ECO:0007669"/>
    <property type="project" value="UniProtKB-KW"/>
</dbReference>
<dbReference type="SMR" id="B4IDS7"/>
<dbReference type="PRINTS" id="PR00756">
    <property type="entry name" value="ALADIPTASE"/>
</dbReference>
<dbReference type="OMA" id="GTEADWT"/>
<evidence type="ECO:0000256" key="2">
    <source>
        <dbReference type="PIRSR" id="PIRSR634016-1"/>
    </source>
</evidence>
<dbReference type="InterPro" id="IPR034016">
    <property type="entry name" value="M1_APN-typ"/>
</dbReference>
<feature type="domain" description="ERAP1-like C-terminal" evidence="6">
    <location>
        <begin position="424"/>
        <end position="719"/>
    </location>
</feature>
<organism evidence="9">
    <name type="scientific">Drosophila sechellia</name>
    <name type="common">Fruit fly</name>
    <dbReference type="NCBI Taxonomy" id="7238"/>
    <lineage>
        <taxon>Eukaryota</taxon>
        <taxon>Metazoa</taxon>
        <taxon>Ecdysozoa</taxon>
        <taxon>Arthropoda</taxon>
        <taxon>Hexapoda</taxon>
        <taxon>Insecta</taxon>
        <taxon>Pterygota</taxon>
        <taxon>Neoptera</taxon>
        <taxon>Endopterygota</taxon>
        <taxon>Diptera</taxon>
        <taxon>Brachycera</taxon>
        <taxon>Muscomorpha</taxon>
        <taxon>Ephydroidea</taxon>
        <taxon>Drosophilidae</taxon>
        <taxon>Drosophila</taxon>
        <taxon>Sophophora</taxon>
    </lineage>
</organism>
<feature type="binding site" evidence="3">
    <location>
        <position position="327"/>
    </location>
    <ligand>
        <name>Zn(2+)</name>
        <dbReference type="ChEBI" id="CHEBI:29105"/>
        <note>catalytic</note>
    </ligand>
</feature>
<dbReference type="AlphaFoldDB" id="B4IDS7"/>
<dbReference type="SUPFAM" id="SSF63737">
    <property type="entry name" value="Leukotriene A4 hydrolase N-terminal domain"/>
    <property type="match status" value="1"/>
</dbReference>
<dbReference type="PhylomeDB" id="B4IDS7"/>
<feature type="active site" description="Proton acceptor" evidence="2">
    <location>
        <position position="328"/>
    </location>
</feature>
<name>B4IDS7_DROSE</name>
<keyword evidence="4" id="KW-0482">Metalloprotease</keyword>
<dbReference type="PANTHER" id="PTHR11533">
    <property type="entry name" value="PROTEASE M1 ZINC METALLOPROTEASE"/>
    <property type="match status" value="1"/>
</dbReference>
<evidence type="ECO:0000313" key="9">
    <source>
        <dbReference type="Proteomes" id="UP000001292"/>
    </source>
</evidence>
<dbReference type="GO" id="GO:0005886">
    <property type="term" value="C:plasma membrane"/>
    <property type="evidence" value="ECO:0007669"/>
    <property type="project" value="UniProtKB-SubCell"/>
</dbReference>
<dbReference type="CDD" id="cd09601">
    <property type="entry name" value="M1_APN-Q_like"/>
    <property type="match status" value="1"/>
</dbReference>
<feature type="domain" description="Aminopeptidase N-like N-terminal" evidence="7">
    <location>
        <begin position="29"/>
        <end position="216"/>
    </location>
</feature>
<feature type="binding site" evidence="3">
    <location>
        <position position="331"/>
    </location>
    <ligand>
        <name>Zn(2+)</name>
        <dbReference type="ChEBI" id="CHEBI:29105"/>
        <note>catalytic</note>
    </ligand>
</feature>
<dbReference type="InterPro" id="IPR050344">
    <property type="entry name" value="Peptidase_M1_aminopeptidases"/>
</dbReference>
<evidence type="ECO:0000313" key="8">
    <source>
        <dbReference type="EMBL" id="EDW45735.1"/>
    </source>
</evidence>
<dbReference type="GO" id="GO:0004177">
    <property type="term" value="F:aminopeptidase activity"/>
    <property type="evidence" value="ECO:0007669"/>
    <property type="project" value="UniProtKB-KW"/>
</dbReference>
<feature type="chain" id="PRO_5002810492" description="Aminopeptidase" evidence="5">
    <location>
        <begin position="23"/>
        <end position="752"/>
    </location>
</feature>
<dbReference type="Gene3D" id="1.25.50.20">
    <property type="match status" value="1"/>
</dbReference>
<dbReference type="InterPro" id="IPR001930">
    <property type="entry name" value="Peptidase_M1"/>
</dbReference>
<accession>B4IDS7</accession>
<keyword evidence="4" id="KW-0378">Hydrolase</keyword>
<keyword evidence="5" id="KW-0732">Signal</keyword>
<dbReference type="EMBL" id="CH480830">
    <property type="protein sequence ID" value="EDW45735.1"/>
    <property type="molecule type" value="Genomic_DNA"/>
</dbReference>
<dbReference type="EC" id="3.4.11.-" evidence="4"/>
<evidence type="ECO:0000256" key="1">
    <source>
        <dbReference type="ARBA" id="ARBA00010136"/>
    </source>
</evidence>
<dbReference type="Gene3D" id="3.30.2010.30">
    <property type="match status" value="1"/>
</dbReference>
<proteinExistence type="inferred from homology"/>
<keyword evidence="9" id="KW-1185">Reference proteome</keyword>
<dbReference type="InterPro" id="IPR024571">
    <property type="entry name" value="ERAP1-like_C_dom"/>
</dbReference>
<dbReference type="Gene3D" id="2.60.40.1730">
    <property type="entry name" value="tricorn interacting facor f3 domain"/>
    <property type="match status" value="1"/>
</dbReference>
<keyword evidence="4" id="KW-0031">Aminopeptidase</keyword>
<gene>
    <name evidence="8" type="primary">Dsec\GM11295</name>
    <name evidence="8" type="ORF">Dsec_GM11295</name>
</gene>
<dbReference type="GO" id="GO:0008270">
    <property type="term" value="F:zinc ion binding"/>
    <property type="evidence" value="ECO:0007669"/>
    <property type="project" value="UniProtKB-UniRule"/>
</dbReference>